<dbReference type="Pfam" id="PF00643">
    <property type="entry name" value="zf-B_box"/>
    <property type="match status" value="1"/>
</dbReference>
<feature type="domain" description="B box-type" evidence="2">
    <location>
        <begin position="71"/>
        <end position="112"/>
    </location>
</feature>
<dbReference type="GO" id="GO:0061630">
    <property type="term" value="F:ubiquitin protein ligase activity"/>
    <property type="evidence" value="ECO:0007669"/>
    <property type="project" value="TreeGrafter"/>
</dbReference>
<dbReference type="GO" id="GO:0008270">
    <property type="term" value="F:zinc ion binding"/>
    <property type="evidence" value="ECO:0007669"/>
    <property type="project" value="UniProtKB-KW"/>
</dbReference>
<dbReference type="InterPro" id="IPR047153">
    <property type="entry name" value="TRIM45/56/19-like"/>
</dbReference>
<protein>
    <recommendedName>
        <fullName evidence="2">B box-type domain-containing protein</fullName>
    </recommendedName>
</protein>
<dbReference type="CDD" id="cd19757">
    <property type="entry name" value="Bbox1"/>
    <property type="match status" value="1"/>
</dbReference>
<dbReference type="EMBL" id="VSWD01000009">
    <property type="protein sequence ID" value="KAK3093018.1"/>
    <property type="molecule type" value="Genomic_DNA"/>
</dbReference>
<keyword evidence="1" id="KW-0862">Zinc</keyword>
<dbReference type="SUPFAM" id="SSF63825">
    <property type="entry name" value="YWTD domain"/>
    <property type="match status" value="1"/>
</dbReference>
<dbReference type="InterPro" id="IPR000315">
    <property type="entry name" value="Znf_B-box"/>
</dbReference>
<keyword evidence="1" id="KW-0863">Zinc-finger</keyword>
<evidence type="ECO:0000259" key="2">
    <source>
        <dbReference type="PROSITE" id="PS50119"/>
    </source>
</evidence>
<dbReference type="PROSITE" id="PS50119">
    <property type="entry name" value="ZF_BBOX"/>
    <property type="match status" value="2"/>
</dbReference>
<dbReference type="PANTHER" id="PTHR25462:SF296">
    <property type="entry name" value="MEIOTIC P26, ISOFORM F"/>
    <property type="match status" value="1"/>
</dbReference>
<feature type="domain" description="B box-type" evidence="2">
    <location>
        <begin position="13"/>
        <end position="60"/>
    </location>
</feature>
<accession>A0AA88Y5S7</accession>
<dbReference type="Gene3D" id="2.120.10.30">
    <property type="entry name" value="TolB, C-terminal domain"/>
    <property type="match status" value="1"/>
</dbReference>
<keyword evidence="1" id="KW-0479">Metal-binding</keyword>
<dbReference type="InterPro" id="IPR011042">
    <property type="entry name" value="6-blade_b-propeller_TolB-like"/>
</dbReference>
<dbReference type="PANTHER" id="PTHR25462">
    <property type="entry name" value="BONUS, ISOFORM C-RELATED"/>
    <property type="match status" value="1"/>
</dbReference>
<dbReference type="Proteomes" id="UP001186944">
    <property type="component" value="Unassembled WGS sequence"/>
</dbReference>
<keyword evidence="4" id="KW-1185">Reference proteome</keyword>
<evidence type="ECO:0000313" key="3">
    <source>
        <dbReference type="EMBL" id="KAK3093018.1"/>
    </source>
</evidence>
<reference evidence="3" key="1">
    <citation type="submission" date="2019-08" db="EMBL/GenBank/DDBJ databases">
        <title>The improved chromosome-level genome for the pearl oyster Pinctada fucata martensii using PacBio sequencing and Hi-C.</title>
        <authorList>
            <person name="Zheng Z."/>
        </authorList>
    </citation>
    <scope>NUCLEOTIDE SEQUENCE</scope>
    <source>
        <strain evidence="3">ZZ-2019</strain>
        <tissue evidence="3">Adductor muscle</tissue>
    </source>
</reference>
<organism evidence="3 4">
    <name type="scientific">Pinctada imbricata</name>
    <name type="common">Atlantic pearl-oyster</name>
    <name type="synonym">Pinctada martensii</name>
    <dbReference type="NCBI Taxonomy" id="66713"/>
    <lineage>
        <taxon>Eukaryota</taxon>
        <taxon>Metazoa</taxon>
        <taxon>Spiralia</taxon>
        <taxon>Lophotrochozoa</taxon>
        <taxon>Mollusca</taxon>
        <taxon>Bivalvia</taxon>
        <taxon>Autobranchia</taxon>
        <taxon>Pteriomorphia</taxon>
        <taxon>Pterioida</taxon>
        <taxon>Pterioidea</taxon>
        <taxon>Pteriidae</taxon>
        <taxon>Pinctada</taxon>
    </lineage>
</organism>
<proteinExistence type="predicted"/>
<dbReference type="CDD" id="cd19756">
    <property type="entry name" value="Bbox2"/>
    <property type="match status" value="1"/>
</dbReference>
<dbReference type="SMART" id="SM00336">
    <property type="entry name" value="BBOX"/>
    <property type="match status" value="2"/>
</dbReference>
<sequence>MATSKKKQYCDLLTPVVCDECGGQNDVTNYCLQCNANICNACKATHCNTRLHRDHKVLSRTHTEVVRARRSKKVYCPRHRGKEYVTYCTRCEQPCCAVCITEEHDGHRFCDLEKAISETESEIHVLVHDLETDLIPISENAFSTLEMEIVSYKRASYKVKEYANKKKKQQIQKINKAHEVFLMEVDTQVRKDMEIMEKEKLELKKYLEKVKFAVNKGKTAPIDASILLIKDELVEASSKPGQIKFPGKLSFTASDVILSSVHDAIGSFKNDPDTVLFASTKNEDGATDGRCLDPKTVKVLKTINGINARSTVCFPNNDVWIYNESINSIDVYNEQFTRTKRINVDFSCRDMTRYSVNEVLATDSINDRILRISRSGEIVILCSTDKCWIELCVNNKQHIVAGVIDECLSTDLCRWKLIIYSPDESSVLQEMTQDQMFMGDDIRQIRQTVSGEYVVAIDEKVICLSTDLNNKWTYEFESNDYCGTIRSLYCDKYNNILVGDSYKNEIVMLSIDGQRIRTLLTEQDGICEPLSMDVDGKGHLWIGQRENVLIATYLK</sequence>
<evidence type="ECO:0000313" key="4">
    <source>
        <dbReference type="Proteomes" id="UP001186944"/>
    </source>
</evidence>
<dbReference type="AlphaFoldDB" id="A0AA88Y5S7"/>
<dbReference type="Gene3D" id="3.30.160.60">
    <property type="entry name" value="Classic Zinc Finger"/>
    <property type="match status" value="1"/>
</dbReference>
<evidence type="ECO:0000256" key="1">
    <source>
        <dbReference type="PROSITE-ProRule" id="PRU00024"/>
    </source>
</evidence>
<gene>
    <name evidence="3" type="ORF">FSP39_010091</name>
</gene>
<dbReference type="SUPFAM" id="SSF57845">
    <property type="entry name" value="B-box zinc-binding domain"/>
    <property type="match status" value="1"/>
</dbReference>
<name>A0AA88Y5S7_PINIB</name>
<comment type="caution">
    <text evidence="3">The sequence shown here is derived from an EMBL/GenBank/DDBJ whole genome shotgun (WGS) entry which is preliminary data.</text>
</comment>